<feature type="region of interest" description="Disordered" evidence="1">
    <location>
        <begin position="378"/>
        <end position="450"/>
    </location>
</feature>
<evidence type="ECO:0000259" key="4">
    <source>
        <dbReference type="Pfam" id="PF10348"/>
    </source>
</evidence>
<feature type="transmembrane region" description="Helical" evidence="2">
    <location>
        <begin position="177"/>
        <end position="200"/>
    </location>
</feature>
<dbReference type="GeneID" id="81364773"/>
<feature type="transmembrane region" description="Helical" evidence="2">
    <location>
        <begin position="41"/>
        <end position="64"/>
    </location>
</feature>
<feature type="compositionally biased region" description="Basic and acidic residues" evidence="1">
    <location>
        <begin position="441"/>
        <end position="450"/>
    </location>
</feature>
<evidence type="ECO:0000313" key="7">
    <source>
        <dbReference type="Proteomes" id="UP001147747"/>
    </source>
</evidence>
<reference evidence="6" key="2">
    <citation type="journal article" date="2023" name="IMA Fungus">
        <title>Comparative genomic study of the Penicillium genus elucidates a diverse pangenome and 15 lateral gene transfer events.</title>
        <authorList>
            <person name="Petersen C."/>
            <person name="Sorensen T."/>
            <person name="Nielsen M.R."/>
            <person name="Sondergaard T.E."/>
            <person name="Sorensen J.L."/>
            <person name="Fitzpatrick D.A."/>
            <person name="Frisvad J.C."/>
            <person name="Nielsen K.L."/>
        </authorList>
    </citation>
    <scope>NUCLEOTIDE SEQUENCE</scope>
    <source>
        <strain evidence="6">IBT 29677</strain>
    </source>
</reference>
<accession>A0A9X0BEX3</accession>
<dbReference type="Proteomes" id="UP001147747">
    <property type="component" value="Unassembled WGS sequence"/>
</dbReference>
<evidence type="ECO:0000256" key="3">
    <source>
        <dbReference type="SAM" id="SignalP"/>
    </source>
</evidence>
<organism evidence="6 7">
    <name type="scientific">Penicillium cosmopolitanum</name>
    <dbReference type="NCBI Taxonomy" id="1131564"/>
    <lineage>
        <taxon>Eukaryota</taxon>
        <taxon>Fungi</taxon>
        <taxon>Dikarya</taxon>
        <taxon>Ascomycota</taxon>
        <taxon>Pezizomycotina</taxon>
        <taxon>Eurotiomycetes</taxon>
        <taxon>Eurotiomycetidae</taxon>
        <taxon>Eurotiales</taxon>
        <taxon>Aspergillaceae</taxon>
        <taxon>Penicillium</taxon>
    </lineage>
</organism>
<feature type="domain" description="DUF2427" evidence="4">
    <location>
        <begin position="27"/>
        <end position="125"/>
    </location>
</feature>
<feature type="transmembrane region" description="Helical" evidence="2">
    <location>
        <begin position="345"/>
        <end position="366"/>
    </location>
</feature>
<keyword evidence="3" id="KW-0732">Signal</keyword>
<feature type="transmembrane region" description="Helical" evidence="2">
    <location>
        <begin position="306"/>
        <end position="325"/>
    </location>
</feature>
<keyword evidence="2" id="KW-0812">Transmembrane</keyword>
<sequence length="450" mass="50101">MSFLRSTSLVVLFAATALAHGGHEAVPDGEAISLEPIDSTLWVHMILMGFAFGIIFPLGMVLGIVRSRWHVPVQIVGTIIAVLAYFLGHAHHGRQFGKNAHASFANWLMLILVAQVVLGVYLKLHLVKAGQARIRWIFVLAHGILGKIMPVISWAQMLFGGIAALGFCQDDHMGQCLAHFIMGSAFIGYGICLTILLLVGQFWLRRTGRSQEFFDSLIIAAWGCVNTFTEHRWGEEWGHNDLQHTTMGIVWWCAGLLGMWLSRNRTMIHSIFGYTLMAAGLTRIIEISFVLRDQSAVSMNGTEPNSFQYLTPFLLYASGFLFLGATEEQMKLLSDAGITHVSYILILYSIAFILFLFVNVLLHIYAVHTWPTEEDAIDPEEAEAQSRGKYTTANGGYTNGRARSNSEAQRIQDAEGFELQGLISDEEDEPTSSVAPKRKHDQVDVDKEER</sequence>
<keyword evidence="2" id="KW-1133">Transmembrane helix</keyword>
<dbReference type="EMBL" id="JAPZBU010000003">
    <property type="protein sequence ID" value="KAJ5414529.1"/>
    <property type="molecule type" value="Genomic_DNA"/>
</dbReference>
<evidence type="ECO:0000256" key="1">
    <source>
        <dbReference type="SAM" id="MobiDB-lite"/>
    </source>
</evidence>
<dbReference type="AlphaFoldDB" id="A0A9X0BEX3"/>
<evidence type="ECO:0000256" key="2">
    <source>
        <dbReference type="SAM" id="Phobius"/>
    </source>
</evidence>
<keyword evidence="7" id="KW-1185">Reference proteome</keyword>
<dbReference type="InterPro" id="IPR018827">
    <property type="entry name" value="YTP1_C"/>
</dbReference>
<feature type="compositionally biased region" description="Polar residues" evidence="1">
    <location>
        <begin position="388"/>
        <end position="409"/>
    </location>
</feature>
<evidence type="ECO:0000259" key="5">
    <source>
        <dbReference type="Pfam" id="PF10355"/>
    </source>
</evidence>
<feature type="transmembrane region" description="Helical" evidence="2">
    <location>
        <begin position="104"/>
        <end position="124"/>
    </location>
</feature>
<dbReference type="Pfam" id="PF10348">
    <property type="entry name" value="DUF2427"/>
    <property type="match status" value="1"/>
</dbReference>
<dbReference type="PANTHER" id="PTHR31685:SF2">
    <property type="entry name" value="PROTEIN YTP1"/>
    <property type="match status" value="1"/>
</dbReference>
<gene>
    <name evidence="6" type="ORF">N7509_001156</name>
</gene>
<keyword evidence="2" id="KW-0472">Membrane</keyword>
<feature type="chain" id="PRO_5040845980" evidence="3">
    <location>
        <begin position="20"/>
        <end position="450"/>
    </location>
</feature>
<protein>
    <submittedName>
        <fullName evidence="6">Protein YTP1</fullName>
    </submittedName>
</protein>
<dbReference type="CDD" id="cd08760">
    <property type="entry name" value="Cyt_b561_FRRS1_like"/>
    <property type="match status" value="1"/>
</dbReference>
<reference evidence="6" key="1">
    <citation type="submission" date="2022-12" db="EMBL/GenBank/DDBJ databases">
        <authorList>
            <person name="Petersen C."/>
        </authorList>
    </citation>
    <scope>NUCLEOTIDE SEQUENCE</scope>
    <source>
        <strain evidence="6">IBT 29677</strain>
    </source>
</reference>
<feature type="signal peptide" evidence="3">
    <location>
        <begin position="1"/>
        <end position="19"/>
    </location>
</feature>
<feature type="domain" description="Protein YTP1-like C-terminal" evidence="5">
    <location>
        <begin position="153"/>
        <end position="265"/>
    </location>
</feature>
<evidence type="ECO:0000313" key="6">
    <source>
        <dbReference type="EMBL" id="KAJ5414529.1"/>
    </source>
</evidence>
<dbReference type="Pfam" id="PF10355">
    <property type="entry name" value="Ytp1"/>
    <property type="match status" value="1"/>
</dbReference>
<dbReference type="InterPro" id="IPR018825">
    <property type="entry name" value="DUF2427"/>
</dbReference>
<dbReference type="RefSeq" id="XP_056494375.1">
    <property type="nucleotide sequence ID" value="XM_056625793.1"/>
</dbReference>
<feature type="transmembrane region" description="Helical" evidence="2">
    <location>
        <begin position="71"/>
        <end position="92"/>
    </location>
</feature>
<comment type="caution">
    <text evidence="6">The sequence shown here is derived from an EMBL/GenBank/DDBJ whole genome shotgun (WGS) entry which is preliminary data.</text>
</comment>
<dbReference type="OrthoDB" id="4137487at2759"/>
<proteinExistence type="predicted"/>
<feature type="transmembrane region" description="Helical" evidence="2">
    <location>
        <begin position="271"/>
        <end position="291"/>
    </location>
</feature>
<dbReference type="PANTHER" id="PTHR31685">
    <property type="entry name" value="INTEGRAL MEMBRANE PROTEIN (AFU_ORTHOLOGUE AFUA_6G12730)-RELATED"/>
    <property type="match status" value="1"/>
</dbReference>
<name>A0A9X0BEX3_9EURO</name>
<feature type="transmembrane region" description="Helical" evidence="2">
    <location>
        <begin position="136"/>
        <end position="157"/>
    </location>
</feature>